<gene>
    <name evidence="2" type="ORF">BM74_03190</name>
</gene>
<feature type="transmembrane region" description="Helical" evidence="1">
    <location>
        <begin position="216"/>
        <end position="233"/>
    </location>
</feature>
<feature type="transmembrane region" description="Helical" evidence="1">
    <location>
        <begin position="31"/>
        <end position="48"/>
    </location>
</feature>
<evidence type="ECO:0000256" key="1">
    <source>
        <dbReference type="SAM" id="Phobius"/>
    </source>
</evidence>
<dbReference type="EMBL" id="LDER01000051">
    <property type="protein sequence ID" value="RVU65551.1"/>
    <property type="molecule type" value="Genomic_DNA"/>
</dbReference>
<feature type="transmembrane region" description="Helical" evidence="1">
    <location>
        <begin position="88"/>
        <end position="107"/>
    </location>
</feature>
<evidence type="ECO:0000313" key="3">
    <source>
        <dbReference type="Proteomes" id="UP000286687"/>
    </source>
</evidence>
<dbReference type="RefSeq" id="WP_127813003.1">
    <property type="nucleotide sequence ID" value="NZ_LDER01000051.1"/>
</dbReference>
<protein>
    <submittedName>
        <fullName evidence="2">Conjugal transfer protein TraX</fullName>
    </submittedName>
</protein>
<feature type="transmembrane region" description="Helical" evidence="1">
    <location>
        <begin position="186"/>
        <end position="204"/>
    </location>
</feature>
<sequence>MRLTGFQLKMFAMVVMVLDHVHQYIPNMPIWLTYVGRIVAPIFLYFVVEGFFYTRNRKKYLVRMFMWALIMKGGSLLVMFIVPPKGEGILNNIFLYFIYAFILLIALDRFMKNKTVINFIFVILATALSFLPEMMVFGTACIYSFYFFRNDKLKLAIAYPVAVIIANFLVFWPIMKGDIFTISGLLESYQWMMIFALPFILLYNGQRGYNATWAKYMFYVFYPAHIWILYLIGQYV</sequence>
<proteinExistence type="predicted"/>
<dbReference type="AlphaFoldDB" id="A0A437SQJ4"/>
<feature type="transmembrane region" description="Helical" evidence="1">
    <location>
        <begin position="157"/>
        <end position="174"/>
    </location>
</feature>
<accession>A0A437SQJ4</accession>
<dbReference type="Pfam" id="PF05857">
    <property type="entry name" value="TraX"/>
    <property type="match status" value="1"/>
</dbReference>
<reference evidence="2 3" key="1">
    <citation type="submission" date="2018-01" db="EMBL/GenBank/DDBJ databases">
        <title>Complete genome sequence of G25-42.</title>
        <authorList>
            <person name="Zheng Z."/>
            <person name="Sun M."/>
        </authorList>
    </citation>
    <scope>NUCLEOTIDE SEQUENCE [LARGE SCALE GENOMIC DNA]</scope>
    <source>
        <strain evidence="2 3">G25-42</strain>
    </source>
</reference>
<name>A0A437SQJ4_BACTU</name>
<keyword evidence="1" id="KW-0472">Membrane</keyword>
<organism evidence="2 3">
    <name type="scientific">Bacillus thuringiensis</name>
    <dbReference type="NCBI Taxonomy" id="1428"/>
    <lineage>
        <taxon>Bacteria</taxon>
        <taxon>Bacillati</taxon>
        <taxon>Bacillota</taxon>
        <taxon>Bacilli</taxon>
        <taxon>Bacillales</taxon>
        <taxon>Bacillaceae</taxon>
        <taxon>Bacillus</taxon>
        <taxon>Bacillus cereus group</taxon>
    </lineage>
</organism>
<keyword evidence="1" id="KW-0812">Transmembrane</keyword>
<comment type="caution">
    <text evidence="2">The sequence shown here is derived from an EMBL/GenBank/DDBJ whole genome shotgun (WGS) entry which is preliminary data.</text>
</comment>
<keyword evidence="1" id="KW-1133">Transmembrane helix</keyword>
<feature type="transmembrane region" description="Helical" evidence="1">
    <location>
        <begin position="119"/>
        <end position="145"/>
    </location>
</feature>
<feature type="transmembrane region" description="Helical" evidence="1">
    <location>
        <begin position="60"/>
        <end position="82"/>
    </location>
</feature>
<evidence type="ECO:0000313" key="2">
    <source>
        <dbReference type="EMBL" id="RVU65551.1"/>
    </source>
</evidence>
<dbReference type="InterPro" id="IPR008875">
    <property type="entry name" value="TraX"/>
</dbReference>
<dbReference type="Proteomes" id="UP000286687">
    <property type="component" value="Unassembled WGS sequence"/>
</dbReference>